<sequence>MGFLVLFLVFFLELKAQESATTKKPTYYDTTYIRQYRNKWCITFIGSKRDFFINITNPLSSKQTLTYSPKNHYGWGIGLDYKWFTLEFVKRVNLNTSPAQNYLWKNNFGIRLGLTRQKIWFNSFYQQYKGMNVNFVGDSLDKVSIANLPTSRNDIFTYSLHLSLNYGFNHRKYSQMAALWQIDRQLKSAGTVIAGLSSFIYHIKADSTLVPTKLNRYFNRESQVVKSVTKKIGINIGYAHNFIIREQFFIHLSFIPSIAYQYRRYDLVKSEDLIAKGLSLSTEARFIIGYNGEKWYGGFALTNYSFTENSPVKGAGAVLTYNFFRWFIGFRFKPLFKTPILDR</sequence>
<evidence type="ECO:0000313" key="2">
    <source>
        <dbReference type="Proteomes" id="UP000199513"/>
    </source>
</evidence>
<proteinExistence type="predicted"/>
<dbReference type="InterPro" id="IPR025535">
    <property type="entry name" value="DUF4421"/>
</dbReference>
<protein>
    <recommendedName>
        <fullName evidence="3">DUF4421 domain-containing protein</fullName>
    </recommendedName>
</protein>
<reference evidence="2" key="1">
    <citation type="submission" date="2016-10" db="EMBL/GenBank/DDBJ databases">
        <authorList>
            <person name="Varghese N."/>
            <person name="Submissions S."/>
        </authorList>
    </citation>
    <scope>NUCLEOTIDE SEQUENCE [LARGE SCALE GENOMIC DNA]</scope>
    <source>
        <strain>GEY</strain>
        <strain evidence="2">DSM 9560</strain>
    </source>
</reference>
<evidence type="ECO:0008006" key="3">
    <source>
        <dbReference type="Google" id="ProtNLM"/>
    </source>
</evidence>
<gene>
    <name evidence="1" type="ORF">SAMN04488541_100776</name>
</gene>
<organism evidence="1 2">
    <name type="scientific">Thermoflexibacter ruber</name>
    <dbReference type="NCBI Taxonomy" id="1003"/>
    <lineage>
        <taxon>Bacteria</taxon>
        <taxon>Pseudomonadati</taxon>
        <taxon>Bacteroidota</taxon>
        <taxon>Cytophagia</taxon>
        <taxon>Cytophagales</taxon>
        <taxon>Thermoflexibacteraceae</taxon>
        <taxon>Thermoflexibacter</taxon>
    </lineage>
</organism>
<name>A0A1I2DLR3_9BACT</name>
<dbReference type="Pfam" id="PF14391">
    <property type="entry name" value="DUF4421"/>
    <property type="match status" value="1"/>
</dbReference>
<accession>A0A1I2DLR3</accession>
<dbReference type="AlphaFoldDB" id="A0A1I2DLR3"/>
<dbReference type="EMBL" id="FONY01000007">
    <property type="protein sequence ID" value="SFE81545.1"/>
    <property type="molecule type" value="Genomic_DNA"/>
</dbReference>
<dbReference type="Proteomes" id="UP000199513">
    <property type="component" value="Unassembled WGS sequence"/>
</dbReference>
<keyword evidence="2" id="KW-1185">Reference proteome</keyword>
<evidence type="ECO:0000313" key="1">
    <source>
        <dbReference type="EMBL" id="SFE81545.1"/>
    </source>
</evidence>